<gene>
    <name evidence="1" type="ORF">SUNI508_05355</name>
</gene>
<name>A0ABR2V5B6_9PEZI</name>
<comment type="caution">
    <text evidence="1">The sequence shown here is derived from an EMBL/GenBank/DDBJ whole genome shotgun (WGS) entry which is preliminary data.</text>
</comment>
<dbReference type="InterPro" id="IPR036291">
    <property type="entry name" value="NAD(P)-bd_dom_sf"/>
</dbReference>
<organism evidence="1 2">
    <name type="scientific">Seiridium unicorne</name>
    <dbReference type="NCBI Taxonomy" id="138068"/>
    <lineage>
        <taxon>Eukaryota</taxon>
        <taxon>Fungi</taxon>
        <taxon>Dikarya</taxon>
        <taxon>Ascomycota</taxon>
        <taxon>Pezizomycotina</taxon>
        <taxon>Sordariomycetes</taxon>
        <taxon>Xylariomycetidae</taxon>
        <taxon>Amphisphaeriales</taxon>
        <taxon>Sporocadaceae</taxon>
        <taxon>Seiridium</taxon>
    </lineage>
</organism>
<sequence>MVQRSPPTPLLRDSAPPAAQQVYIIREVLYPRCAHQDWKNCGAITPPTWATAVCSASVKAVPVVSTTGRLAEQWAPVESLLANDKPVLLLIWPVLFSTFRLELHVDMDCTGLLTRANGSAGLYTAEHAESASRCTFILTAMNASESYSNTQRLRETVGRYLGAKASIHRLDLADLKAVYESARKVLSEVAAGEYPPLKSIIGNAHYWSLGADSKPRTDDYDKTLEVSLIFHVALVLCIIGIFTNEGHTVLLSNIGHHRTSNVMTSHLHEIPDNMHQINDSSSDKDNSGRLFMVDLSASQPPNRRLVVGRATSHQNSKGR</sequence>
<proteinExistence type="predicted"/>
<dbReference type="EMBL" id="JARVKF010000157">
    <property type="protein sequence ID" value="KAK9421754.1"/>
    <property type="molecule type" value="Genomic_DNA"/>
</dbReference>
<dbReference type="SUPFAM" id="SSF51735">
    <property type="entry name" value="NAD(P)-binding Rossmann-fold domains"/>
    <property type="match status" value="1"/>
</dbReference>
<protein>
    <submittedName>
        <fullName evidence="1">WW domain-containing oxidoreductase</fullName>
    </submittedName>
</protein>
<reference evidence="1 2" key="1">
    <citation type="journal article" date="2024" name="J. Plant Pathol.">
        <title>Sequence and assembly of the genome of Seiridium unicorne, isolate CBS 538.82, causal agent of cypress canker disease.</title>
        <authorList>
            <person name="Scali E."/>
            <person name="Rocca G.D."/>
            <person name="Danti R."/>
            <person name="Garbelotto M."/>
            <person name="Barberini S."/>
            <person name="Baroncelli R."/>
            <person name="Emiliani G."/>
        </authorList>
    </citation>
    <scope>NUCLEOTIDE SEQUENCE [LARGE SCALE GENOMIC DNA]</scope>
    <source>
        <strain evidence="1 2">BM-138-508</strain>
    </source>
</reference>
<accession>A0ABR2V5B6</accession>
<evidence type="ECO:0000313" key="2">
    <source>
        <dbReference type="Proteomes" id="UP001408356"/>
    </source>
</evidence>
<keyword evidence="2" id="KW-1185">Reference proteome</keyword>
<dbReference type="Proteomes" id="UP001408356">
    <property type="component" value="Unassembled WGS sequence"/>
</dbReference>
<dbReference type="Gene3D" id="3.40.50.720">
    <property type="entry name" value="NAD(P)-binding Rossmann-like Domain"/>
    <property type="match status" value="1"/>
</dbReference>
<evidence type="ECO:0000313" key="1">
    <source>
        <dbReference type="EMBL" id="KAK9421754.1"/>
    </source>
</evidence>